<dbReference type="AlphaFoldDB" id="A0A644XHE4"/>
<accession>A0A644XHE4</accession>
<dbReference type="InterPro" id="IPR015421">
    <property type="entry name" value="PyrdxlP-dep_Trfase_major"/>
</dbReference>
<reference evidence="1" key="1">
    <citation type="submission" date="2019-08" db="EMBL/GenBank/DDBJ databases">
        <authorList>
            <person name="Kucharzyk K."/>
            <person name="Murdoch R.W."/>
            <person name="Higgins S."/>
            <person name="Loffler F."/>
        </authorList>
    </citation>
    <scope>NUCLEOTIDE SEQUENCE</scope>
</reference>
<dbReference type="Gene3D" id="3.40.640.10">
    <property type="entry name" value="Type I PLP-dependent aspartate aminotransferase-like (Major domain)"/>
    <property type="match status" value="1"/>
</dbReference>
<protein>
    <submittedName>
        <fullName evidence="1">Uncharacterized protein</fullName>
    </submittedName>
</protein>
<dbReference type="SUPFAM" id="SSF53383">
    <property type="entry name" value="PLP-dependent transferases"/>
    <property type="match status" value="1"/>
</dbReference>
<organism evidence="1">
    <name type="scientific">bioreactor metagenome</name>
    <dbReference type="NCBI Taxonomy" id="1076179"/>
    <lineage>
        <taxon>unclassified sequences</taxon>
        <taxon>metagenomes</taxon>
        <taxon>ecological metagenomes</taxon>
    </lineage>
</organism>
<dbReference type="EMBL" id="VSSQ01002144">
    <property type="protein sequence ID" value="MPM13603.1"/>
    <property type="molecule type" value="Genomic_DNA"/>
</dbReference>
<dbReference type="Gene3D" id="3.90.1150.10">
    <property type="entry name" value="Aspartate Aminotransferase, domain 1"/>
    <property type="match status" value="1"/>
</dbReference>
<dbReference type="InterPro" id="IPR015424">
    <property type="entry name" value="PyrdxlP-dep_Trfase"/>
</dbReference>
<sequence length="352" mass="40492">MGMRIGSMFPLQEVGEKPSSYFSNRGEDVQYFLSGRCALYACLLDCTKNNTPNIAYVPAYTCETVLASYVKAGYTLRFYDVDIEDLRPCFKTEDLQGVSALNLCGYFGFSRYDSAFLRECKRRNITIIQDTTHSMFSKDGHYEGADYYAGSVRKWLGIASGGVAVKRNGTFSIQPIPADEEHLKGRYKAMEFRKFAIKTDSDSYNEMASSVFWETEMRLRRMFDAFAGDQKSKTILDHLDPTFLIEKRRTNYQTLLDALTPSSQCRPIFSNLDEDTCPSHFSFYAQDREQAQQQLEKKGIRSTVYWPLPPMLADRERYGQASYIYDHVMSVQMDQRYSKEDMEYLGKILTGL</sequence>
<dbReference type="InterPro" id="IPR015422">
    <property type="entry name" value="PyrdxlP-dep_Trfase_small"/>
</dbReference>
<gene>
    <name evidence="1" type="ORF">SDC9_59961</name>
</gene>
<name>A0A644XHE4_9ZZZZ</name>
<evidence type="ECO:0000313" key="1">
    <source>
        <dbReference type="EMBL" id="MPM13603.1"/>
    </source>
</evidence>
<comment type="caution">
    <text evidence="1">The sequence shown here is derived from an EMBL/GenBank/DDBJ whole genome shotgun (WGS) entry which is preliminary data.</text>
</comment>
<proteinExistence type="predicted"/>